<feature type="binding site" evidence="8">
    <location>
        <position position="246"/>
    </location>
    <ligand>
        <name>substrate</name>
    </ligand>
</feature>
<keyword evidence="5 8" id="KW-0418">Kinase</keyword>
<feature type="active site" description="Proton acceptor" evidence="8">
    <location>
        <position position="142"/>
    </location>
</feature>
<protein>
    <recommendedName>
        <fullName evidence="8">Pyrophosphate--fructose 6-phosphate 1-phosphotransferase</fullName>
        <ecNumber evidence="8">2.7.1.90</ecNumber>
    </recommendedName>
    <alternativeName>
        <fullName evidence="8">6-phosphofructokinase, pyrophosphate dependent</fullName>
    </alternativeName>
    <alternativeName>
        <fullName evidence="8">PPi-dependent phosphofructokinase</fullName>
        <shortName evidence="8">PPi-PFK</shortName>
    </alternativeName>
    <alternativeName>
        <fullName evidence="8">Pyrophosphate-dependent 6-phosphofructose-1-kinase</fullName>
    </alternativeName>
</protein>
<dbReference type="HAMAP" id="MF_01978">
    <property type="entry name" value="Phosphofructokinase_II_B2"/>
    <property type="match status" value="1"/>
</dbReference>
<feature type="binding site" evidence="8">
    <location>
        <begin position="187"/>
        <end position="189"/>
    </location>
    <ligand>
        <name>substrate</name>
    </ligand>
</feature>
<keyword evidence="3 8" id="KW-0808">Transferase</keyword>
<gene>
    <name evidence="8" type="primary">pfp</name>
    <name evidence="10" type="ORF">G0Q06_05780</name>
</gene>
<evidence type="ECO:0000313" key="11">
    <source>
        <dbReference type="Proteomes" id="UP000478417"/>
    </source>
</evidence>
<dbReference type="AlphaFoldDB" id="A0A6B2M1E3"/>
<dbReference type="SUPFAM" id="SSF53784">
    <property type="entry name" value="Phosphofructokinase"/>
    <property type="match status" value="1"/>
</dbReference>
<dbReference type="PIRSF" id="PIRSF036483">
    <property type="entry name" value="PFK_XF0274"/>
    <property type="match status" value="1"/>
</dbReference>
<dbReference type="Proteomes" id="UP000478417">
    <property type="component" value="Unassembled WGS sequence"/>
</dbReference>
<dbReference type="GO" id="GO:0003872">
    <property type="term" value="F:6-phosphofructokinase activity"/>
    <property type="evidence" value="ECO:0007669"/>
    <property type="project" value="UniProtKB-UniRule"/>
</dbReference>
<comment type="function">
    <text evidence="2 8">Catalyzes the phosphorylation of D-fructose 6-phosphate, the first committing step of glycolysis. Uses inorganic phosphate (PPi) as phosphoryl donor instead of ATP like common ATP-dependent phosphofructokinases (ATP-PFKs), which renders the reaction reversible, and can thus function both in glycolysis and gluconeogenesis. Consistently, PPi-PFK can replace the enzymes of both the forward (ATP-PFK) and reverse (fructose-bisphosphatase (FBPase)) reactions.</text>
</comment>
<keyword evidence="11" id="KW-1185">Reference proteome</keyword>
<evidence type="ECO:0000256" key="1">
    <source>
        <dbReference type="ARBA" id="ARBA00001946"/>
    </source>
</evidence>
<dbReference type="Gene3D" id="3.40.50.450">
    <property type="match status" value="1"/>
</dbReference>
<comment type="subcellular location">
    <subcellularLocation>
        <location evidence="8">Cytoplasm</location>
    </subcellularLocation>
</comment>
<feature type="site" description="Important for catalytic activity; stabilizes the transition state when the phosphoryl donor is PPi" evidence="8">
    <location>
        <position position="139"/>
    </location>
</feature>
<name>A0A6B2M1E3_9BACT</name>
<comment type="similarity">
    <text evidence="8">Belongs to the phosphofructokinase type A (PFKA) family. PPi-dependent PFK group II subfamily. Clade 'B2' sub-subfamily.</text>
</comment>
<evidence type="ECO:0000259" key="9">
    <source>
        <dbReference type="Pfam" id="PF00365"/>
    </source>
</evidence>
<evidence type="ECO:0000256" key="5">
    <source>
        <dbReference type="ARBA" id="ARBA00022777"/>
    </source>
</evidence>
<comment type="activity regulation">
    <text evidence="8">Non-allosteric.</text>
</comment>
<dbReference type="Pfam" id="PF00365">
    <property type="entry name" value="PFK"/>
    <property type="match status" value="1"/>
</dbReference>
<evidence type="ECO:0000256" key="6">
    <source>
        <dbReference type="ARBA" id="ARBA00022842"/>
    </source>
</evidence>
<evidence type="ECO:0000313" key="10">
    <source>
        <dbReference type="EMBL" id="NDV61954.1"/>
    </source>
</evidence>
<evidence type="ECO:0000256" key="8">
    <source>
        <dbReference type="HAMAP-Rule" id="MF_01978"/>
    </source>
</evidence>
<keyword evidence="8" id="KW-0324">Glycolysis</keyword>
<dbReference type="InterPro" id="IPR050929">
    <property type="entry name" value="PFKA"/>
</dbReference>
<dbReference type="Gene3D" id="3.40.50.460">
    <property type="entry name" value="Phosphofructokinase domain"/>
    <property type="match status" value="1"/>
</dbReference>
<evidence type="ECO:0000256" key="7">
    <source>
        <dbReference type="ARBA" id="ARBA00048072"/>
    </source>
</evidence>
<dbReference type="InterPro" id="IPR000023">
    <property type="entry name" value="Phosphofructokinase_dom"/>
</dbReference>
<evidence type="ECO:0000256" key="4">
    <source>
        <dbReference type="ARBA" id="ARBA00022723"/>
    </source>
</evidence>
<keyword evidence="6 8" id="KW-0460">Magnesium</keyword>
<comment type="pathway">
    <text evidence="8">Carbohydrate degradation; glycolysis; D-glyceraldehyde 3-phosphate and glycerone phosphate from D-glucose: step 3/4.</text>
</comment>
<comment type="caution">
    <text evidence="10">The sequence shown here is derived from an EMBL/GenBank/DDBJ whole genome shotgun (WGS) entry which is preliminary data.</text>
</comment>
<organism evidence="10 11">
    <name type="scientific">Oceanipulchritudo coccoides</name>
    <dbReference type="NCBI Taxonomy" id="2706888"/>
    <lineage>
        <taxon>Bacteria</taxon>
        <taxon>Pseudomonadati</taxon>
        <taxon>Verrucomicrobiota</taxon>
        <taxon>Opitutia</taxon>
        <taxon>Puniceicoccales</taxon>
        <taxon>Oceanipulchritudinaceae</taxon>
        <taxon>Oceanipulchritudo</taxon>
    </lineage>
</organism>
<dbReference type="GO" id="GO:0006002">
    <property type="term" value="P:fructose 6-phosphate metabolic process"/>
    <property type="evidence" value="ECO:0007669"/>
    <property type="project" value="InterPro"/>
</dbReference>
<dbReference type="UniPathway" id="UPA00109">
    <property type="reaction ID" value="UER00182"/>
</dbReference>
<dbReference type="InterPro" id="IPR011404">
    <property type="entry name" value="PPi-PFK"/>
</dbReference>
<dbReference type="PANTHER" id="PTHR45770">
    <property type="entry name" value="ATP-DEPENDENT 6-PHOSPHOFRUCTOKINASE 1"/>
    <property type="match status" value="1"/>
</dbReference>
<comment type="caution">
    <text evidence="8">Lacks conserved residue(s) required for the propagation of feature annotation.</text>
</comment>
<sequence>MAEELTGNVLVAQSGGPTAVINASLAGVIEEALNHGCIEEIYGGLNGIQGILQERLIDLAEEPQQAIRGLRHTPASALGTCRYKLRKDADVERIVEVFKAHDIRYFFYIGGNDSQDTADRISKHAAASGWEMRVIGIPKTVDNDLVVTDHTPGYGSVIKNVAATVRELACDAESMGQNDLVYILEVMGRSAGWIAAGATLAKRRDYPNDPPHLIYLPEVAFETNKFLDDVSDVLKKEKYCLIVVGEGLVDTDGNYISTSSAGQDSFGHSQLGGAGDYLKGLIDQHFSGLKTRSFRPGHAQRASAVNASATDNEEAYLVGKAAVEAALNGETDKMVTLTRGDSDSYVCETGLADLSEIANGIKPLPASWINEDGVSLSYQFVKYASPLIQGEAKIPYDSGLPHFVKLGKVHVERVLPTYEIEV</sequence>
<dbReference type="PRINTS" id="PR00476">
    <property type="entry name" value="PHFRCTKINASE"/>
</dbReference>
<reference evidence="10 11" key="1">
    <citation type="submission" date="2020-02" db="EMBL/GenBank/DDBJ databases">
        <title>Albibacoteraceae fam. nov., the first described family within the subdivision 4 Verrucomicrobia.</title>
        <authorList>
            <person name="Xi F."/>
        </authorList>
    </citation>
    <scope>NUCLEOTIDE SEQUENCE [LARGE SCALE GENOMIC DNA]</scope>
    <source>
        <strain evidence="10 11">CK1056</strain>
    </source>
</reference>
<feature type="domain" description="Phosphofructokinase" evidence="9">
    <location>
        <begin position="8"/>
        <end position="325"/>
    </location>
</feature>
<dbReference type="GO" id="GO:0047334">
    <property type="term" value="F:diphosphate-fructose-6-phosphate 1-phosphotransferase activity"/>
    <property type="evidence" value="ECO:0007669"/>
    <property type="project" value="UniProtKB-EC"/>
</dbReference>
<feature type="binding site" evidence="8">
    <location>
        <position position="16"/>
    </location>
    <ligand>
        <name>diphosphate</name>
        <dbReference type="ChEBI" id="CHEBI:33019"/>
    </ligand>
</feature>
<dbReference type="EMBL" id="JAAGNX010000002">
    <property type="protein sequence ID" value="NDV61954.1"/>
    <property type="molecule type" value="Genomic_DNA"/>
</dbReference>
<evidence type="ECO:0000256" key="3">
    <source>
        <dbReference type="ARBA" id="ARBA00022679"/>
    </source>
</evidence>
<evidence type="ECO:0000256" key="2">
    <source>
        <dbReference type="ARBA" id="ARBA00003138"/>
    </source>
</evidence>
<dbReference type="InterPro" id="IPR035966">
    <property type="entry name" value="PKF_sf"/>
</dbReference>
<feature type="site" description="Important for catalytic activity and substrate specificity; stabilizes the transition state when the phosphoryl donor is PPi; prevents ATP from binding by mimicking the alpha-phosphate group of ATP" evidence="8">
    <location>
        <position position="113"/>
    </location>
</feature>
<feature type="binding site" evidence="8">
    <location>
        <begin position="140"/>
        <end position="142"/>
    </location>
    <ligand>
        <name>substrate</name>
    </ligand>
</feature>
<comment type="cofactor">
    <cofactor evidence="1 8">
        <name>Mg(2+)</name>
        <dbReference type="ChEBI" id="CHEBI:18420"/>
    </cofactor>
</comment>
<dbReference type="EC" id="2.7.1.90" evidence="8"/>
<dbReference type="InterPro" id="IPR022953">
    <property type="entry name" value="ATP_PFK"/>
</dbReference>
<accession>A0A6B2M1E3</accession>
<comment type="subunit">
    <text evidence="8">Homodimer.</text>
</comment>
<proteinExistence type="inferred from homology"/>
<keyword evidence="4 8" id="KW-0479">Metal-binding</keyword>
<dbReference type="NCBIfam" id="NF010675">
    <property type="entry name" value="PRK14072.1"/>
    <property type="match status" value="1"/>
</dbReference>
<dbReference type="GO" id="GO:0005737">
    <property type="term" value="C:cytoplasm"/>
    <property type="evidence" value="ECO:0007669"/>
    <property type="project" value="UniProtKB-SubCell"/>
</dbReference>
<comment type="catalytic activity">
    <reaction evidence="7 8">
        <text>beta-D-fructose 6-phosphate + diphosphate = beta-D-fructose 1,6-bisphosphate + phosphate + H(+)</text>
        <dbReference type="Rhea" id="RHEA:13613"/>
        <dbReference type="ChEBI" id="CHEBI:15378"/>
        <dbReference type="ChEBI" id="CHEBI:32966"/>
        <dbReference type="ChEBI" id="CHEBI:33019"/>
        <dbReference type="ChEBI" id="CHEBI:43474"/>
        <dbReference type="ChEBI" id="CHEBI:57634"/>
        <dbReference type="EC" id="2.7.1.90"/>
    </reaction>
</comment>
<feature type="binding site" evidence="8">
    <location>
        <position position="112"/>
    </location>
    <ligand>
        <name>Mg(2+)</name>
        <dbReference type="ChEBI" id="CHEBI:18420"/>
        <note>catalytic</note>
    </ligand>
</feature>
<dbReference type="GO" id="GO:0046872">
    <property type="term" value="F:metal ion binding"/>
    <property type="evidence" value="ECO:0007669"/>
    <property type="project" value="UniProtKB-KW"/>
</dbReference>
<keyword evidence="8" id="KW-0963">Cytoplasm</keyword>
<dbReference type="RefSeq" id="WP_163963418.1">
    <property type="nucleotide sequence ID" value="NZ_JAAGNX010000002.1"/>
</dbReference>